<reference evidence="3 4" key="1">
    <citation type="submission" date="2022-05" db="EMBL/GenBank/DDBJ databases">
        <title>Sporolactobacillus sp nov CPB3-1, isolated from tree bark (Mangifera indica L.).</title>
        <authorList>
            <person name="Phuengjayaem S."/>
            <person name="Tanasupawat S."/>
        </authorList>
    </citation>
    <scope>NUCLEOTIDE SEQUENCE [LARGE SCALE GENOMIC DNA]</scope>
    <source>
        <strain evidence="3 4">CPB3-1</strain>
    </source>
</reference>
<evidence type="ECO:0000259" key="2">
    <source>
        <dbReference type="PROSITE" id="PS50966"/>
    </source>
</evidence>
<comment type="caution">
    <text evidence="3">The sequence shown here is derived from an EMBL/GenBank/DDBJ whole genome shotgun (WGS) entry which is preliminary data.</text>
</comment>
<accession>A0ABT0M8D8</accession>
<organism evidence="3 4">
    <name type="scientific">Sporolactobacillus mangiferae</name>
    <dbReference type="NCBI Taxonomy" id="2940498"/>
    <lineage>
        <taxon>Bacteria</taxon>
        <taxon>Bacillati</taxon>
        <taxon>Bacillota</taxon>
        <taxon>Bacilli</taxon>
        <taxon>Bacillales</taxon>
        <taxon>Sporolactobacillaceae</taxon>
        <taxon>Sporolactobacillus</taxon>
    </lineage>
</organism>
<proteinExistence type="predicted"/>
<keyword evidence="1" id="KW-0479">Metal-binding</keyword>
<dbReference type="PROSITE" id="PS50966">
    <property type="entry name" value="ZF_SWIM"/>
    <property type="match status" value="1"/>
</dbReference>
<keyword evidence="4" id="KW-1185">Reference proteome</keyword>
<dbReference type="EMBL" id="JAMAST010000002">
    <property type="protein sequence ID" value="MCL1631143.1"/>
    <property type="molecule type" value="Genomic_DNA"/>
</dbReference>
<evidence type="ECO:0000313" key="3">
    <source>
        <dbReference type="EMBL" id="MCL1631143.1"/>
    </source>
</evidence>
<evidence type="ECO:0000256" key="1">
    <source>
        <dbReference type="PROSITE-ProRule" id="PRU00325"/>
    </source>
</evidence>
<dbReference type="InterPro" id="IPR007527">
    <property type="entry name" value="Znf_SWIM"/>
</dbReference>
<protein>
    <recommendedName>
        <fullName evidence="2">SWIM-type domain-containing protein</fullName>
    </recommendedName>
</protein>
<keyword evidence="1" id="KW-0863">Zinc-finger</keyword>
<dbReference type="Pfam" id="PF04434">
    <property type="entry name" value="SWIM"/>
    <property type="match status" value="1"/>
</dbReference>
<dbReference type="SUPFAM" id="SSF109854">
    <property type="entry name" value="DinB/YfiT-like putative metalloenzymes"/>
    <property type="match status" value="1"/>
</dbReference>
<feature type="domain" description="SWIM-type" evidence="2">
    <location>
        <begin position="73"/>
        <end position="108"/>
    </location>
</feature>
<dbReference type="Proteomes" id="UP001203004">
    <property type="component" value="Unassembled WGS sequence"/>
</dbReference>
<evidence type="ECO:0000313" key="4">
    <source>
        <dbReference type="Proteomes" id="UP001203004"/>
    </source>
</evidence>
<dbReference type="RefSeq" id="WP_249098471.1">
    <property type="nucleotide sequence ID" value="NZ_JAMAST010000002.1"/>
</dbReference>
<keyword evidence="1" id="KW-0862">Zinc</keyword>
<gene>
    <name evidence="3" type="ORF">M3N64_04175</name>
</gene>
<name>A0ABT0M8D8_9BACL</name>
<dbReference type="InterPro" id="IPR034660">
    <property type="entry name" value="DinB/YfiT-like"/>
</dbReference>
<sequence>MGRKLSFRNAYLADWLSSYAAVAGRSVFERGILLFDRHRVWDYHVSANRLHASVEDIHSTFFQVKVIWKADPSTRALPPDLKKLHVHCSCPSRKTYCEHITAAMIYWIMRLDKTEPAHFSINGIDTGDSPDYRNRLNRLRKLTASELPSYSHFDASKLVLRPDLQINAEQIMQEVMAHSAHRSDFAHE</sequence>